<dbReference type="EMBL" id="CAJVRM010000074">
    <property type="protein sequence ID" value="CAG8973569.1"/>
    <property type="molecule type" value="Genomic_DNA"/>
</dbReference>
<keyword evidence="3" id="KW-1185">Reference proteome</keyword>
<comment type="caution">
    <text evidence="2">The sequence shown here is derived from an EMBL/GenBank/DDBJ whole genome shotgun (WGS) entry which is preliminary data.</text>
</comment>
<feature type="compositionally biased region" description="Polar residues" evidence="1">
    <location>
        <begin position="340"/>
        <end position="351"/>
    </location>
</feature>
<feature type="region of interest" description="Disordered" evidence="1">
    <location>
        <begin position="45"/>
        <end position="64"/>
    </location>
</feature>
<feature type="region of interest" description="Disordered" evidence="1">
    <location>
        <begin position="180"/>
        <end position="216"/>
    </location>
</feature>
<proteinExistence type="predicted"/>
<gene>
    <name evidence="2" type="ORF">HYALB_00008270</name>
</gene>
<dbReference type="Proteomes" id="UP000701801">
    <property type="component" value="Unassembled WGS sequence"/>
</dbReference>
<sequence>MNTPRLGRNTPQPAVQNTIGPHINPYIQASQGYQQHWDDISMAQHPTSHHSSMMPPDSSSRLTRSPANNFSEVMPSSFDNHRDPTVRFDLGVTSAQSISGNFSEVMTSAYPHHNLDPRNCGLENPYRMTTSFEHRDSNPVSLPPSTGNLTPVDRAGWLWSTEELVSMVETMQREKNNQISVPHTINDSGHGSQVQLNEDRASAENNEENPSTTATSLSKFDNISGEETYAYGYDHFAEFDPATPQDTQVTASTPGQAMWDIPLNNMVDNAIPNIASGNGHSAPSYKAMAALKWRVRRSQRSHAKSHLERNGGKDNGMIVDHGSNLSDHVYPDENTDEGYRSQSSRQQSEPATTAGAADGLKRRATNENSDDAPPAKKVRKSNPLRAIDNKLEGNKPDPNHFPPPRVPGEHLKMDFTPRARIPKDNSPTDDEAFTHRNGQPTERYKAEQKSKRLRWVLGAFEAADGNDSSVHAAPPGGLRQDLPPLIHHRFGLRQWLIDRRSPLVPATTPHVDCVQFIKDAGNELQWNFKNWAEGQAWMKYQEDSRAWQNAHRREKARKKAKKYCRRKIRNEVWAA</sequence>
<evidence type="ECO:0000313" key="3">
    <source>
        <dbReference type="Proteomes" id="UP000701801"/>
    </source>
</evidence>
<accession>A0A9N9LJN3</accession>
<evidence type="ECO:0000256" key="1">
    <source>
        <dbReference type="SAM" id="MobiDB-lite"/>
    </source>
</evidence>
<dbReference type="OrthoDB" id="10379739at2759"/>
<feature type="region of interest" description="Disordered" evidence="1">
    <location>
        <begin position="296"/>
        <end position="447"/>
    </location>
</feature>
<feature type="compositionally biased region" description="Basic and acidic residues" evidence="1">
    <location>
        <begin position="387"/>
        <end position="398"/>
    </location>
</feature>
<reference evidence="2" key="1">
    <citation type="submission" date="2021-07" db="EMBL/GenBank/DDBJ databases">
        <authorList>
            <person name="Durling M."/>
        </authorList>
    </citation>
    <scope>NUCLEOTIDE SEQUENCE</scope>
</reference>
<evidence type="ECO:0000313" key="2">
    <source>
        <dbReference type="EMBL" id="CAG8973569.1"/>
    </source>
</evidence>
<dbReference type="AlphaFoldDB" id="A0A9N9LJN3"/>
<protein>
    <submittedName>
        <fullName evidence="2">Uncharacterized protein</fullName>
    </submittedName>
</protein>
<feature type="compositionally biased region" description="Polar residues" evidence="1">
    <location>
        <begin position="180"/>
        <end position="196"/>
    </location>
</feature>
<feature type="compositionally biased region" description="Low complexity" evidence="1">
    <location>
        <begin position="49"/>
        <end position="60"/>
    </location>
</feature>
<organism evidence="2 3">
    <name type="scientific">Hymenoscyphus albidus</name>
    <dbReference type="NCBI Taxonomy" id="595503"/>
    <lineage>
        <taxon>Eukaryota</taxon>
        <taxon>Fungi</taxon>
        <taxon>Dikarya</taxon>
        <taxon>Ascomycota</taxon>
        <taxon>Pezizomycotina</taxon>
        <taxon>Leotiomycetes</taxon>
        <taxon>Helotiales</taxon>
        <taxon>Helotiaceae</taxon>
        <taxon>Hymenoscyphus</taxon>
    </lineage>
</organism>
<feature type="compositionally biased region" description="Basic and acidic residues" evidence="1">
    <location>
        <begin position="407"/>
        <end position="423"/>
    </location>
</feature>
<name>A0A9N9LJN3_9HELO</name>